<feature type="region of interest" description="Disordered" evidence="1">
    <location>
        <begin position="414"/>
        <end position="437"/>
    </location>
</feature>
<feature type="region of interest" description="Disordered" evidence="1">
    <location>
        <begin position="175"/>
        <end position="392"/>
    </location>
</feature>
<dbReference type="InParanoid" id="A0A5C3PH09"/>
<evidence type="ECO:0000313" key="3">
    <source>
        <dbReference type="EMBL" id="TFK85193.1"/>
    </source>
</evidence>
<reference evidence="3 4" key="1">
    <citation type="journal article" date="2019" name="Nat. Ecol. Evol.">
        <title>Megaphylogeny resolves global patterns of mushroom evolution.</title>
        <authorList>
            <person name="Varga T."/>
            <person name="Krizsan K."/>
            <person name="Foldi C."/>
            <person name="Dima B."/>
            <person name="Sanchez-Garcia M."/>
            <person name="Sanchez-Ramirez S."/>
            <person name="Szollosi G.J."/>
            <person name="Szarkandi J.G."/>
            <person name="Papp V."/>
            <person name="Albert L."/>
            <person name="Andreopoulos W."/>
            <person name="Angelini C."/>
            <person name="Antonin V."/>
            <person name="Barry K.W."/>
            <person name="Bougher N.L."/>
            <person name="Buchanan P."/>
            <person name="Buyck B."/>
            <person name="Bense V."/>
            <person name="Catcheside P."/>
            <person name="Chovatia M."/>
            <person name="Cooper J."/>
            <person name="Damon W."/>
            <person name="Desjardin D."/>
            <person name="Finy P."/>
            <person name="Geml J."/>
            <person name="Haridas S."/>
            <person name="Hughes K."/>
            <person name="Justo A."/>
            <person name="Karasinski D."/>
            <person name="Kautmanova I."/>
            <person name="Kiss B."/>
            <person name="Kocsube S."/>
            <person name="Kotiranta H."/>
            <person name="LaButti K.M."/>
            <person name="Lechner B.E."/>
            <person name="Liimatainen K."/>
            <person name="Lipzen A."/>
            <person name="Lukacs Z."/>
            <person name="Mihaltcheva S."/>
            <person name="Morgado L.N."/>
            <person name="Niskanen T."/>
            <person name="Noordeloos M.E."/>
            <person name="Ohm R.A."/>
            <person name="Ortiz-Santana B."/>
            <person name="Ovrebo C."/>
            <person name="Racz N."/>
            <person name="Riley R."/>
            <person name="Savchenko A."/>
            <person name="Shiryaev A."/>
            <person name="Soop K."/>
            <person name="Spirin V."/>
            <person name="Szebenyi C."/>
            <person name="Tomsovsky M."/>
            <person name="Tulloss R.E."/>
            <person name="Uehling J."/>
            <person name="Grigoriev I.V."/>
            <person name="Vagvolgyi C."/>
            <person name="Papp T."/>
            <person name="Martin F.M."/>
            <person name="Miettinen O."/>
            <person name="Hibbett D.S."/>
            <person name="Nagy L.G."/>
        </authorList>
    </citation>
    <scope>NUCLEOTIDE SEQUENCE [LARGE SCALE GENOMIC DNA]</scope>
    <source>
        <strain evidence="3 4">HHB13444</strain>
    </source>
</reference>
<keyword evidence="2" id="KW-0732">Signal</keyword>
<evidence type="ECO:0000256" key="2">
    <source>
        <dbReference type="SAM" id="SignalP"/>
    </source>
</evidence>
<dbReference type="AlphaFoldDB" id="A0A5C3PH09"/>
<evidence type="ECO:0000313" key="4">
    <source>
        <dbReference type="Proteomes" id="UP000308197"/>
    </source>
</evidence>
<feature type="compositionally biased region" description="Low complexity" evidence="1">
    <location>
        <begin position="696"/>
        <end position="706"/>
    </location>
</feature>
<name>A0A5C3PH09_9APHY</name>
<feature type="region of interest" description="Disordered" evidence="1">
    <location>
        <begin position="663"/>
        <end position="957"/>
    </location>
</feature>
<feature type="compositionally biased region" description="Acidic residues" evidence="1">
    <location>
        <begin position="376"/>
        <end position="385"/>
    </location>
</feature>
<proteinExistence type="predicted"/>
<protein>
    <submittedName>
        <fullName evidence="3">Uncharacterized protein</fullName>
    </submittedName>
</protein>
<feature type="compositionally biased region" description="Basic and acidic residues" evidence="1">
    <location>
        <begin position="721"/>
        <end position="733"/>
    </location>
</feature>
<feature type="compositionally biased region" description="Low complexity" evidence="1">
    <location>
        <begin position="426"/>
        <end position="437"/>
    </location>
</feature>
<evidence type="ECO:0000256" key="1">
    <source>
        <dbReference type="SAM" id="MobiDB-lite"/>
    </source>
</evidence>
<feature type="compositionally biased region" description="Acidic residues" evidence="1">
    <location>
        <begin position="244"/>
        <end position="253"/>
    </location>
</feature>
<feature type="compositionally biased region" description="Basic and acidic residues" evidence="1">
    <location>
        <begin position="281"/>
        <end position="298"/>
    </location>
</feature>
<feature type="compositionally biased region" description="Basic and acidic residues" evidence="1">
    <location>
        <begin position="366"/>
        <end position="375"/>
    </location>
</feature>
<feature type="compositionally biased region" description="Low complexity" evidence="1">
    <location>
        <begin position="301"/>
        <end position="324"/>
    </location>
</feature>
<organism evidence="3 4">
    <name type="scientific">Polyporus arcularius HHB13444</name>
    <dbReference type="NCBI Taxonomy" id="1314778"/>
    <lineage>
        <taxon>Eukaryota</taxon>
        <taxon>Fungi</taxon>
        <taxon>Dikarya</taxon>
        <taxon>Basidiomycota</taxon>
        <taxon>Agaricomycotina</taxon>
        <taxon>Agaricomycetes</taxon>
        <taxon>Polyporales</taxon>
        <taxon>Polyporaceae</taxon>
        <taxon>Polyporus</taxon>
    </lineage>
</organism>
<feature type="compositionally biased region" description="Basic and acidic residues" evidence="1">
    <location>
        <begin position="876"/>
        <end position="885"/>
    </location>
</feature>
<feature type="chain" id="PRO_5022972563" evidence="2">
    <location>
        <begin position="22"/>
        <end position="1115"/>
    </location>
</feature>
<feature type="compositionally biased region" description="Acidic residues" evidence="1">
    <location>
        <begin position="196"/>
        <end position="213"/>
    </location>
</feature>
<dbReference type="EMBL" id="ML211268">
    <property type="protein sequence ID" value="TFK85193.1"/>
    <property type="molecule type" value="Genomic_DNA"/>
</dbReference>
<feature type="compositionally biased region" description="Acidic residues" evidence="1">
    <location>
        <begin position="916"/>
        <end position="928"/>
    </location>
</feature>
<keyword evidence="4" id="KW-1185">Reference proteome</keyword>
<gene>
    <name evidence="3" type="ORF">K466DRAFT_566775</name>
</gene>
<sequence>MSLLVVSAGVSLVHLAPTTDANFHPQDKVMNHARRRLALSWENIWRPGHSHPPRPPSSSTFLSASIMSDEEQIHEAHRDSFTIQQLKSFKLDALKAIIQAWIADPSRARSWNKTKCSEFIIREKITVDWWRVMEWVHNPDLKDPPRRPPSQDILGRHWALDRVMYTCVTGALCSPPETFTDGPARAKSTAAAGAMAEDDMDADGEWDEGDSGGEEVTGGQEAPEPTDIAPEGEEAHGDNNGQEELGDEDEVMDDQAQVAGAHVDHDDGHAHGGNQDSDGSASDHDCNPRDPSRGRDDQNDAAVPPGAVSSASPSAVARSPAARSLGEAREKRQSGETPARQLEERDNISEAQRSPQMDAVQPARQPAREQVHGVTDEAEPDDDLFAEGQRDGKDVEQAVLRQTLRALRACKFLDPNYEPDDDDSDSSVSSELSEQELASLTMEDGLTVYNRMKGRPRAPKVPVNERGWFKESWPGGKRLHGRGSVLAHGLDYRGVAPHAEAKAVSVILPDLWLQFVKRTRVFTARSHDIARALQQSPLLVEGNVYITVPLAVAGIRTSIDLAALDESGGIYINSVAFDVELQLADKYMNDLPMLQHTFFSLEFEIRGAFTSIPSKRTRTPSMDNLLPPVAPWARNGGVPWPAEAPGGPSVPSAWFGQPGPLYPSHYGPPSNQPPYPIPLAATHQPPADQLVPSALGEGVAAAQPAEAQPPPVTIASAPRPTHGERSPSRDPPRGGRRPSFAPPPVEPRAVEASSAPARQPLAKNGNLSGAQVVRHKATGDVAGQGVRQKVTSDVAGQVVRQKVTSDVAGTRPSRPAKVDARAPTPSNQAVKGARGLHAGASRGPVRREPSAGPSEQPWVRSNGEPPVRPASPSDFPPDHFTHSASEDDSDLLLTADNVKDRPQRVATRPSRRVVQSEEEYEEVSEEEVVQQRPKGKGKSVVKRPVATTPAPPPEPNDVLEGTDGEAAAVQAQAALAALTQDQVRLILLSYLKISPWESSPIVAHIRAAKDDSSDKGGREIGRLVEWCDIVNSIMVSRSPLGTHQRFKFSSIVVADYLGHKDDWVQNAGKAHKIIIEQDKYPAVKEWLKNNMHKVMGMTRFARDLGKLKAGLSLTR</sequence>
<dbReference type="Proteomes" id="UP000308197">
    <property type="component" value="Unassembled WGS sequence"/>
</dbReference>
<feature type="signal peptide" evidence="2">
    <location>
        <begin position="1"/>
        <end position="21"/>
    </location>
</feature>
<accession>A0A5C3PH09</accession>